<sequence length="148" mass="16640">MEPKYSPPANAQYQTSEWAYSFWDCCTPFKTCFCASCCSCFLFGKTQARRRDPTLANYGRCNGDCMGWCALSFCGLQWILQTIKRSDMREELGIKGSGCGDCCAAYCCPCCALMQEEKEMVRRSETVTQAGYQPPEGMAYPPQQPPPY</sequence>
<evidence type="ECO:0008006" key="4">
    <source>
        <dbReference type="Google" id="ProtNLM"/>
    </source>
</evidence>
<dbReference type="NCBIfam" id="TIGR01571">
    <property type="entry name" value="A_thal_Cys_rich"/>
    <property type="match status" value="1"/>
</dbReference>
<dbReference type="InterPro" id="IPR006461">
    <property type="entry name" value="PLAC_motif_containing"/>
</dbReference>
<feature type="region of interest" description="Disordered" evidence="1">
    <location>
        <begin position="128"/>
        <end position="148"/>
    </location>
</feature>
<keyword evidence="3" id="KW-1185">Reference proteome</keyword>
<dbReference type="AlphaFoldDB" id="A0A0U1LMK1"/>
<evidence type="ECO:0000313" key="3">
    <source>
        <dbReference type="Proteomes" id="UP000054383"/>
    </source>
</evidence>
<dbReference type="OrthoDB" id="1045822at2759"/>
<dbReference type="PANTHER" id="PTHR15907">
    <property type="entry name" value="DUF614 FAMILY PROTEIN-RELATED"/>
    <property type="match status" value="1"/>
</dbReference>
<accession>A0A0U1LMK1</accession>
<proteinExistence type="predicted"/>
<evidence type="ECO:0000256" key="1">
    <source>
        <dbReference type="SAM" id="MobiDB-lite"/>
    </source>
</evidence>
<name>A0A0U1LMK1_TALIS</name>
<dbReference type="Pfam" id="PF04749">
    <property type="entry name" value="PLAC8"/>
    <property type="match status" value="1"/>
</dbReference>
<evidence type="ECO:0000313" key="2">
    <source>
        <dbReference type="EMBL" id="CRG83646.1"/>
    </source>
</evidence>
<gene>
    <name evidence="2" type="ORF">PISL3812_01001</name>
</gene>
<reference evidence="2 3" key="1">
    <citation type="submission" date="2015-04" db="EMBL/GenBank/DDBJ databases">
        <authorList>
            <person name="Syromyatnikov M.Y."/>
            <person name="Popov V.N."/>
        </authorList>
    </citation>
    <scope>NUCLEOTIDE SEQUENCE [LARGE SCALE GENOMIC DNA]</scope>
    <source>
        <strain evidence="2">WF-38-12</strain>
    </source>
</reference>
<dbReference type="OMA" id="LPAEPCC"/>
<dbReference type="STRING" id="28573.A0A0U1LMK1"/>
<protein>
    <recommendedName>
        <fullName evidence="4">PLAC8-domain-containing protein</fullName>
    </recommendedName>
</protein>
<dbReference type="Proteomes" id="UP000054383">
    <property type="component" value="Unassembled WGS sequence"/>
</dbReference>
<organism evidence="2 3">
    <name type="scientific">Talaromyces islandicus</name>
    <name type="common">Penicillium islandicum</name>
    <dbReference type="NCBI Taxonomy" id="28573"/>
    <lineage>
        <taxon>Eukaryota</taxon>
        <taxon>Fungi</taxon>
        <taxon>Dikarya</taxon>
        <taxon>Ascomycota</taxon>
        <taxon>Pezizomycotina</taxon>
        <taxon>Eurotiomycetes</taxon>
        <taxon>Eurotiomycetidae</taxon>
        <taxon>Eurotiales</taxon>
        <taxon>Trichocomaceae</taxon>
        <taxon>Talaromyces</taxon>
        <taxon>Talaromyces sect. Islandici</taxon>
    </lineage>
</organism>
<dbReference type="EMBL" id="CVMT01000001">
    <property type="protein sequence ID" value="CRG83646.1"/>
    <property type="molecule type" value="Genomic_DNA"/>
</dbReference>